<evidence type="ECO:0000256" key="6">
    <source>
        <dbReference type="ARBA" id="ARBA00022824"/>
    </source>
</evidence>
<dbReference type="eggNOG" id="KOG2927">
    <property type="taxonomic scope" value="Eukaryota"/>
</dbReference>
<dbReference type="STRING" id="1071382.H2AV30"/>
<keyword evidence="13" id="KW-1185">Reference proteome</keyword>
<gene>
    <name evidence="12" type="primary">KAFR0E00760</name>
    <name evidence="12" type="ORF">KAFR_0E00760</name>
</gene>
<dbReference type="GO" id="GO:0008320">
    <property type="term" value="F:protein transmembrane transporter activity"/>
    <property type="evidence" value="ECO:0007669"/>
    <property type="project" value="EnsemblFungi"/>
</dbReference>
<dbReference type="PANTHER" id="PTHR12443:SF9">
    <property type="entry name" value="TRANSLOCATION PROTEIN SEC62"/>
    <property type="match status" value="1"/>
</dbReference>
<dbReference type="InterPro" id="IPR011553">
    <property type="entry name" value="Sec62_asco"/>
</dbReference>
<accession>H2AV30</accession>
<evidence type="ECO:0000256" key="8">
    <source>
        <dbReference type="ARBA" id="ARBA00022989"/>
    </source>
</evidence>
<dbReference type="GO" id="GO:0031207">
    <property type="term" value="C:Sec62/Sec63 complex"/>
    <property type="evidence" value="ECO:0007669"/>
    <property type="project" value="EnsemblFungi"/>
</dbReference>
<evidence type="ECO:0000256" key="11">
    <source>
        <dbReference type="SAM" id="Phobius"/>
    </source>
</evidence>
<evidence type="ECO:0000256" key="2">
    <source>
        <dbReference type="ARBA" id="ARBA00010604"/>
    </source>
</evidence>
<evidence type="ECO:0000256" key="9">
    <source>
        <dbReference type="ARBA" id="ARBA00023010"/>
    </source>
</evidence>
<dbReference type="InterPro" id="IPR004728">
    <property type="entry name" value="Sec62"/>
</dbReference>
<keyword evidence="5 11" id="KW-0812">Transmembrane</keyword>
<proteinExistence type="inferred from homology"/>
<dbReference type="RefSeq" id="XP_003957365.1">
    <property type="nucleotide sequence ID" value="XM_003957316.1"/>
</dbReference>
<comment type="subcellular location">
    <subcellularLocation>
        <location evidence="1">Endoplasmic reticulum membrane</location>
        <topology evidence="1">Multi-pass membrane protein</topology>
    </subcellularLocation>
</comment>
<feature type="transmembrane region" description="Helical" evidence="11">
    <location>
        <begin position="173"/>
        <end position="199"/>
    </location>
</feature>
<dbReference type="OrthoDB" id="200187at2759"/>
<keyword evidence="10 11" id="KW-0472">Membrane</keyword>
<organism evidence="12 13">
    <name type="scientific">Kazachstania africana (strain ATCC 22294 / BCRC 22015 / CBS 2517 / CECT 1963 / NBRC 1671 / NRRL Y-8276)</name>
    <name type="common">Yeast</name>
    <name type="synonym">Kluyveromyces africanus</name>
    <dbReference type="NCBI Taxonomy" id="1071382"/>
    <lineage>
        <taxon>Eukaryota</taxon>
        <taxon>Fungi</taxon>
        <taxon>Dikarya</taxon>
        <taxon>Ascomycota</taxon>
        <taxon>Saccharomycotina</taxon>
        <taxon>Saccharomycetes</taxon>
        <taxon>Saccharomycetales</taxon>
        <taxon>Saccharomycetaceae</taxon>
        <taxon>Kazachstania</taxon>
    </lineage>
</organism>
<evidence type="ECO:0000313" key="12">
    <source>
        <dbReference type="EMBL" id="CCF58230.1"/>
    </source>
</evidence>
<comment type="similarity">
    <text evidence="2">Belongs to the SEC62 family.</text>
</comment>
<evidence type="ECO:0000256" key="5">
    <source>
        <dbReference type="ARBA" id="ARBA00022692"/>
    </source>
</evidence>
<dbReference type="GO" id="GO:0031204">
    <property type="term" value="P:post-translational protein targeting to membrane, translocation"/>
    <property type="evidence" value="ECO:0007669"/>
    <property type="project" value="EnsemblFungi"/>
</dbReference>
<keyword evidence="9" id="KW-0811">Translocation</keyword>
<evidence type="ECO:0000256" key="10">
    <source>
        <dbReference type="ARBA" id="ARBA00023136"/>
    </source>
</evidence>
<dbReference type="Pfam" id="PF03839">
    <property type="entry name" value="Sec62"/>
    <property type="match status" value="1"/>
</dbReference>
<dbReference type="GeneID" id="13882730"/>
<keyword evidence="8 11" id="KW-1133">Transmembrane helix</keyword>
<name>H2AV30_KAZAF</name>
<protein>
    <recommendedName>
        <fullName evidence="3">Translocation protein SEC62</fullName>
    </recommendedName>
</protein>
<dbReference type="NCBIfam" id="TIGR00869">
    <property type="entry name" value="sec62"/>
    <property type="match status" value="1"/>
</dbReference>
<dbReference type="InParanoid" id="H2AV30"/>
<sequence>MSTAPVQPSPQAPLEIAKLLRHHKDLKQRQGLFQSRTVDFFRYKRFIRALKSQEYAKKSTNQPDLYPPLTGSTEEEQNSKAREIFINLIKSQLILPAIKLHSHECKEHGLKPNKDYPNLIISQKANLRDDEYYIWNYNKKSIMDILTVVGIISVILALVLYPLWPKSMRRASYYVSLACLGLLGAFFIIAIIRFILYIISLTFAKEKGGFWLFPNLFEDCGILDSFKPFYGFGEKDSYSYIKKMKRLKKKQAKKDKSATATIEEKKND</sequence>
<evidence type="ECO:0000256" key="1">
    <source>
        <dbReference type="ARBA" id="ARBA00004477"/>
    </source>
</evidence>
<evidence type="ECO:0000256" key="4">
    <source>
        <dbReference type="ARBA" id="ARBA00022448"/>
    </source>
</evidence>
<feature type="transmembrane region" description="Helical" evidence="11">
    <location>
        <begin position="142"/>
        <end position="161"/>
    </location>
</feature>
<keyword evidence="6" id="KW-0256">Endoplasmic reticulum</keyword>
<dbReference type="Proteomes" id="UP000005220">
    <property type="component" value="Chromosome 5"/>
</dbReference>
<dbReference type="KEGG" id="kaf:KAFR_0E00760"/>
<dbReference type="EMBL" id="HE650825">
    <property type="protein sequence ID" value="CCF58230.1"/>
    <property type="molecule type" value="Genomic_DNA"/>
</dbReference>
<dbReference type="AlphaFoldDB" id="H2AV30"/>
<dbReference type="PANTHER" id="PTHR12443">
    <property type="entry name" value="TRANSLOCATION PROTEIN SEC62"/>
    <property type="match status" value="1"/>
</dbReference>
<evidence type="ECO:0000313" key="13">
    <source>
        <dbReference type="Proteomes" id="UP000005220"/>
    </source>
</evidence>
<dbReference type="GO" id="GO:0071256">
    <property type="term" value="C:translocon complex"/>
    <property type="evidence" value="ECO:0007669"/>
    <property type="project" value="EnsemblFungi"/>
</dbReference>
<dbReference type="FunCoup" id="H2AV30">
    <property type="interactions" value="162"/>
</dbReference>
<dbReference type="HOGENOM" id="CLU_040936_1_0_1"/>
<keyword evidence="4" id="KW-0813">Transport</keyword>
<keyword evidence="7" id="KW-0653">Protein transport</keyword>
<reference evidence="12 13" key="1">
    <citation type="journal article" date="2011" name="Proc. Natl. Acad. Sci. U.S.A.">
        <title>Evolutionary erosion of yeast sex chromosomes by mating-type switching accidents.</title>
        <authorList>
            <person name="Gordon J.L."/>
            <person name="Armisen D."/>
            <person name="Proux-Wera E."/>
            <person name="Oheigeartaigh S.S."/>
            <person name="Byrne K.P."/>
            <person name="Wolfe K.H."/>
        </authorList>
    </citation>
    <scope>NUCLEOTIDE SEQUENCE [LARGE SCALE GENOMIC DNA]</scope>
    <source>
        <strain evidence="13">ATCC 22294 / BCRC 22015 / CBS 2517 / CECT 1963 / NBRC 1671 / NRRL Y-8276</strain>
    </source>
</reference>
<evidence type="ECO:0000256" key="7">
    <source>
        <dbReference type="ARBA" id="ARBA00022927"/>
    </source>
</evidence>
<evidence type="ECO:0000256" key="3">
    <source>
        <dbReference type="ARBA" id="ARBA00021257"/>
    </source>
</evidence>